<keyword evidence="3" id="KW-0813">Transport</keyword>
<gene>
    <name evidence="11" type="ORF">DCAF_LOCUS20938</name>
</gene>
<comment type="subcellular location">
    <subcellularLocation>
        <location evidence="1">Endomembrane system</location>
        <topology evidence="1">Multi-pass membrane protein</topology>
    </subcellularLocation>
</comment>
<keyword evidence="6" id="KW-0677">Repeat</keyword>
<feature type="transmembrane region" description="Helical" evidence="10">
    <location>
        <begin position="132"/>
        <end position="161"/>
    </location>
</feature>
<keyword evidence="5 10" id="KW-0812">Transmembrane</keyword>
<organism evidence="11 12">
    <name type="scientific">Dovyalis caffra</name>
    <dbReference type="NCBI Taxonomy" id="77055"/>
    <lineage>
        <taxon>Eukaryota</taxon>
        <taxon>Viridiplantae</taxon>
        <taxon>Streptophyta</taxon>
        <taxon>Embryophyta</taxon>
        <taxon>Tracheophyta</taxon>
        <taxon>Spermatophyta</taxon>
        <taxon>Magnoliopsida</taxon>
        <taxon>eudicotyledons</taxon>
        <taxon>Gunneridae</taxon>
        <taxon>Pentapetalae</taxon>
        <taxon>rosids</taxon>
        <taxon>fabids</taxon>
        <taxon>Malpighiales</taxon>
        <taxon>Salicaceae</taxon>
        <taxon>Flacourtieae</taxon>
        <taxon>Dovyalis</taxon>
    </lineage>
</organism>
<feature type="compositionally biased region" description="Basic and acidic residues" evidence="9">
    <location>
        <begin position="185"/>
        <end position="194"/>
    </location>
</feature>
<keyword evidence="7 10" id="KW-1133">Transmembrane helix</keyword>
<dbReference type="AlphaFoldDB" id="A0AAV1SD68"/>
<evidence type="ECO:0000256" key="9">
    <source>
        <dbReference type="SAM" id="MobiDB-lite"/>
    </source>
</evidence>
<keyword evidence="12" id="KW-1185">Reference proteome</keyword>
<dbReference type="EMBL" id="CAWUPB010001173">
    <property type="protein sequence ID" value="CAK7348243.1"/>
    <property type="molecule type" value="Genomic_DNA"/>
</dbReference>
<evidence type="ECO:0000313" key="11">
    <source>
        <dbReference type="EMBL" id="CAK7348243.1"/>
    </source>
</evidence>
<evidence type="ECO:0000256" key="7">
    <source>
        <dbReference type="ARBA" id="ARBA00022989"/>
    </source>
</evidence>
<evidence type="ECO:0000256" key="10">
    <source>
        <dbReference type="SAM" id="Phobius"/>
    </source>
</evidence>
<feature type="transmembrane region" description="Helical" evidence="10">
    <location>
        <begin position="69"/>
        <end position="92"/>
    </location>
</feature>
<dbReference type="InterPro" id="IPR004316">
    <property type="entry name" value="SWEET_rpt"/>
</dbReference>
<evidence type="ECO:0000256" key="4">
    <source>
        <dbReference type="ARBA" id="ARBA00022597"/>
    </source>
</evidence>
<evidence type="ECO:0008006" key="13">
    <source>
        <dbReference type="Google" id="ProtNLM"/>
    </source>
</evidence>
<dbReference type="GO" id="GO:0051119">
    <property type="term" value="F:sugar transmembrane transporter activity"/>
    <property type="evidence" value="ECO:0007669"/>
    <property type="project" value="InterPro"/>
</dbReference>
<feature type="transmembrane region" description="Helical" evidence="10">
    <location>
        <begin position="46"/>
        <end position="63"/>
    </location>
</feature>
<dbReference type="InterPro" id="IPR047664">
    <property type="entry name" value="SWEET"/>
</dbReference>
<feature type="transmembrane region" description="Helical" evidence="10">
    <location>
        <begin position="6"/>
        <end position="25"/>
    </location>
</feature>
<accession>A0AAV1SD68</accession>
<feature type="transmembrane region" description="Helical" evidence="10">
    <location>
        <begin position="104"/>
        <end position="126"/>
    </location>
</feature>
<feature type="region of interest" description="Disordered" evidence="9">
    <location>
        <begin position="179"/>
        <end position="208"/>
    </location>
</feature>
<keyword evidence="4" id="KW-0762">Sugar transport</keyword>
<evidence type="ECO:0000256" key="6">
    <source>
        <dbReference type="ARBA" id="ARBA00022737"/>
    </source>
</evidence>
<evidence type="ECO:0000256" key="3">
    <source>
        <dbReference type="ARBA" id="ARBA00022448"/>
    </source>
</evidence>
<feature type="compositionally biased region" description="Polar residues" evidence="9">
    <location>
        <begin position="195"/>
        <end position="208"/>
    </location>
</feature>
<dbReference type="GO" id="GO:0012505">
    <property type="term" value="C:endomembrane system"/>
    <property type="evidence" value="ECO:0007669"/>
    <property type="project" value="UniProtKB-SubCell"/>
</dbReference>
<comment type="caution">
    <text evidence="11">The sequence shown here is derived from an EMBL/GenBank/DDBJ whole genome shotgun (WGS) entry which is preliminary data.</text>
</comment>
<dbReference type="PANTHER" id="PTHR10791">
    <property type="entry name" value="RAG1-ACTIVATING PROTEIN 1"/>
    <property type="match status" value="1"/>
</dbReference>
<evidence type="ECO:0000256" key="1">
    <source>
        <dbReference type="ARBA" id="ARBA00004127"/>
    </source>
</evidence>
<dbReference type="Pfam" id="PF03083">
    <property type="entry name" value="MtN3_slv"/>
    <property type="match status" value="1"/>
</dbReference>
<dbReference type="Proteomes" id="UP001314170">
    <property type="component" value="Unassembled WGS sequence"/>
</dbReference>
<evidence type="ECO:0000256" key="2">
    <source>
        <dbReference type="ARBA" id="ARBA00007809"/>
    </source>
</evidence>
<evidence type="ECO:0000256" key="5">
    <source>
        <dbReference type="ARBA" id="ARBA00022692"/>
    </source>
</evidence>
<sequence>MALHDPQFALVFGLLGNAVSLLVYLAPLPTFYRIYKRKSTEEFQSIPYSVALFSAMLTLYYATLKTDALMLVTINCTGCVIESIYLIIYLIYAPRSTKMYTLKLFMLFNFGLYALIVLLTSLFSHGSRRTNVVGWICAVFSSPNILGLVFGIAQMMLYFIYRNKRNEIVLPETQSQAELASAGDQRNKDDETKENSNAYGSNQVEETV</sequence>
<protein>
    <recommendedName>
        <fullName evidence="13">Bidirectional sugar transporter SWEET</fullName>
    </recommendedName>
</protein>
<comment type="similarity">
    <text evidence="2">Belongs to the SWEET sugar transporter family.</text>
</comment>
<evidence type="ECO:0000256" key="8">
    <source>
        <dbReference type="ARBA" id="ARBA00023136"/>
    </source>
</evidence>
<dbReference type="GO" id="GO:0016020">
    <property type="term" value="C:membrane"/>
    <property type="evidence" value="ECO:0007669"/>
    <property type="project" value="InterPro"/>
</dbReference>
<proteinExistence type="inferred from homology"/>
<reference evidence="11 12" key="1">
    <citation type="submission" date="2024-01" db="EMBL/GenBank/DDBJ databases">
        <authorList>
            <person name="Waweru B."/>
        </authorList>
    </citation>
    <scope>NUCLEOTIDE SEQUENCE [LARGE SCALE GENOMIC DNA]</scope>
</reference>
<dbReference type="PANTHER" id="PTHR10791:SF157">
    <property type="entry name" value="BIDIRECTIONAL SUGAR TRANSPORTER SWEET"/>
    <property type="match status" value="1"/>
</dbReference>
<name>A0AAV1SD68_9ROSI</name>
<dbReference type="Gene3D" id="1.20.1280.290">
    <property type="match status" value="1"/>
</dbReference>
<dbReference type="FunFam" id="1.20.1280.290:FF:000001">
    <property type="entry name" value="Bidirectional sugar transporter SWEET"/>
    <property type="match status" value="1"/>
</dbReference>
<evidence type="ECO:0000313" key="12">
    <source>
        <dbReference type="Proteomes" id="UP001314170"/>
    </source>
</evidence>
<keyword evidence="8 10" id="KW-0472">Membrane</keyword>